<feature type="region of interest" description="Disordered" evidence="1">
    <location>
        <begin position="1"/>
        <end position="24"/>
    </location>
</feature>
<feature type="compositionally biased region" description="Basic and acidic residues" evidence="1">
    <location>
        <begin position="413"/>
        <end position="424"/>
    </location>
</feature>
<evidence type="ECO:0000313" key="3">
    <source>
        <dbReference type="WBParaSite" id="nRc.2.0.1.t14805-RA"/>
    </source>
</evidence>
<feature type="compositionally biased region" description="Basic and acidic residues" evidence="1">
    <location>
        <begin position="79"/>
        <end position="94"/>
    </location>
</feature>
<accession>A0A915ILW5</accession>
<feature type="region of interest" description="Disordered" evidence="1">
    <location>
        <begin position="57"/>
        <end position="99"/>
    </location>
</feature>
<feature type="compositionally biased region" description="Polar residues" evidence="1">
    <location>
        <begin position="375"/>
        <end position="387"/>
    </location>
</feature>
<feature type="compositionally biased region" description="Basic and acidic residues" evidence="1">
    <location>
        <begin position="309"/>
        <end position="320"/>
    </location>
</feature>
<keyword evidence="2" id="KW-1185">Reference proteome</keyword>
<dbReference type="AlphaFoldDB" id="A0A915ILW5"/>
<name>A0A915ILW5_ROMCU</name>
<reference evidence="3" key="1">
    <citation type="submission" date="2022-11" db="UniProtKB">
        <authorList>
            <consortium name="WormBaseParasite"/>
        </authorList>
    </citation>
    <scope>IDENTIFICATION</scope>
</reference>
<organism evidence="2 3">
    <name type="scientific">Romanomermis culicivorax</name>
    <name type="common">Nematode worm</name>
    <dbReference type="NCBI Taxonomy" id="13658"/>
    <lineage>
        <taxon>Eukaryota</taxon>
        <taxon>Metazoa</taxon>
        <taxon>Ecdysozoa</taxon>
        <taxon>Nematoda</taxon>
        <taxon>Enoplea</taxon>
        <taxon>Dorylaimia</taxon>
        <taxon>Mermithida</taxon>
        <taxon>Mermithoidea</taxon>
        <taxon>Mermithidae</taxon>
        <taxon>Romanomermis</taxon>
    </lineage>
</organism>
<evidence type="ECO:0000313" key="2">
    <source>
        <dbReference type="Proteomes" id="UP000887565"/>
    </source>
</evidence>
<dbReference type="Proteomes" id="UP000887565">
    <property type="component" value="Unplaced"/>
</dbReference>
<feature type="region of interest" description="Disordered" evidence="1">
    <location>
        <begin position="309"/>
        <end position="333"/>
    </location>
</feature>
<proteinExistence type="predicted"/>
<sequence length="468" mass="54297">MHYDDESRRATSSRRPGTFAGLSPEKFVLASSTNDSSNNNNNNVNFINKIKNFSFWPPQSKKRRRNKYNNNSSIIDNSDDSKVDELHQRERESSLSENNGKKTYRHYELFITKLENSQIFENKRNFFRLLEDIRAENNGHDDYQQKKRAPQIWSQKIDTGLVNHLSKKFIGTSDAAFPTNELKREILADNDETLFYLRFKREKSEPKDSRVSEEDRKFRNNRLSWATSYSLDTGRDLGQAPDTLHHNTNNLALIGGAPTCVWRLAKKFESGDMDQVGPLKLYQTQVYKRELEKICVHNQGDVHQKACMFEDGRSRSKESETPEDDQSTSTRRQESFMRAVLHMDPEHHRITDKDLRELDRRTKRRISYIKATNVTPSSSAAAQSTKTLGRKKMSSSVFVADPGDESSNLESFDYDKNTRQENKRIMPRSISNDQPINRKSLDWSKNDDIAKQVHRLSTISSSSCLYDR</sequence>
<protein>
    <submittedName>
        <fullName evidence="3">Uncharacterized protein</fullName>
    </submittedName>
</protein>
<dbReference type="WBParaSite" id="nRc.2.0.1.t14805-RA">
    <property type="protein sequence ID" value="nRc.2.0.1.t14805-RA"/>
    <property type="gene ID" value="nRc.2.0.1.g14805"/>
</dbReference>
<feature type="region of interest" description="Disordered" evidence="1">
    <location>
        <begin position="375"/>
        <end position="443"/>
    </location>
</feature>
<evidence type="ECO:0000256" key="1">
    <source>
        <dbReference type="SAM" id="MobiDB-lite"/>
    </source>
</evidence>